<protein>
    <recommendedName>
        <fullName evidence="5">Apple domain-containing protein</fullName>
    </recommendedName>
</protein>
<feature type="region of interest" description="Disordered" evidence="1">
    <location>
        <begin position="393"/>
        <end position="424"/>
    </location>
</feature>
<reference evidence="4" key="1">
    <citation type="submission" date="2020-06" db="EMBL/GenBank/DDBJ databases">
        <title>A chromosome-scale genome assembly of Talaromyces rugulosus W13939.</title>
        <authorList>
            <person name="Wang B."/>
            <person name="Guo L."/>
            <person name="Ye K."/>
            <person name="Wang L."/>
        </authorList>
    </citation>
    <scope>NUCLEOTIDE SEQUENCE [LARGE SCALE GENOMIC DNA]</scope>
    <source>
        <strain evidence="4">W13939</strain>
    </source>
</reference>
<dbReference type="OrthoDB" id="4224374at2759"/>
<proteinExistence type="predicted"/>
<keyword evidence="2" id="KW-1133">Transmembrane helix</keyword>
<dbReference type="CDD" id="cd12087">
    <property type="entry name" value="TM_EGFR-like"/>
    <property type="match status" value="1"/>
</dbReference>
<gene>
    <name evidence="3" type="ORF">TRUGW13939_04740</name>
</gene>
<feature type="transmembrane region" description="Helical" evidence="2">
    <location>
        <begin position="332"/>
        <end position="355"/>
    </location>
</feature>
<dbReference type="AlphaFoldDB" id="A0A7H8QUD7"/>
<name>A0A7H8QUD7_TALRU</name>
<evidence type="ECO:0000313" key="3">
    <source>
        <dbReference type="EMBL" id="QKX57622.1"/>
    </source>
</evidence>
<evidence type="ECO:0008006" key="5">
    <source>
        <dbReference type="Google" id="ProtNLM"/>
    </source>
</evidence>
<sequence length="424" mass="45563">MESLSFPHTGGVGEMFPRSTTCSQTGDYTAPDGLNFTTYCGEDVVSSTYSSYVPTEKNFTACMDGCSTESWRCWGVMWQESNSSCWELASPTVLTVANLTTSDTRDIALANSTQISSNISCPYTNDSTLSTPEGLDFKLACNMEISGNDLCPWSSDFCPTYAVSLDECMEACVQAHPLCEAAMWNPGHLSGYLNCFLKNATGPLVANTGIIYHTAVAEVVTLAQGCPTYTSYTSSDGKAFNITCSQQATQATNITFSHQNNITACIDSCASYDGTPECEAVVFDATLDSGYENCQLLNSVQMLDSSTNLNIAQIVSTSSDSSSASSGSSSKAWVAGPVIGGVVAIVAAGLAWFWWNRRKRRNEVPTQESNSLNTIENQKNHDVATLLEARSHQEELDSAPIAELTGSERVELPSQKNPAHEMPA</sequence>
<dbReference type="KEGG" id="trg:TRUGW13939_04740"/>
<keyword evidence="2" id="KW-0472">Membrane</keyword>
<evidence type="ECO:0000256" key="2">
    <source>
        <dbReference type="SAM" id="Phobius"/>
    </source>
</evidence>
<organism evidence="3 4">
    <name type="scientific">Talaromyces rugulosus</name>
    <name type="common">Penicillium rugulosum</name>
    <dbReference type="NCBI Taxonomy" id="121627"/>
    <lineage>
        <taxon>Eukaryota</taxon>
        <taxon>Fungi</taxon>
        <taxon>Dikarya</taxon>
        <taxon>Ascomycota</taxon>
        <taxon>Pezizomycotina</taxon>
        <taxon>Eurotiomycetes</taxon>
        <taxon>Eurotiomycetidae</taxon>
        <taxon>Eurotiales</taxon>
        <taxon>Trichocomaceae</taxon>
        <taxon>Talaromyces</taxon>
        <taxon>Talaromyces sect. Islandici</taxon>
    </lineage>
</organism>
<dbReference type="Proteomes" id="UP000509510">
    <property type="component" value="Chromosome II"/>
</dbReference>
<accession>A0A7H8QUD7</accession>
<keyword evidence="2" id="KW-0812">Transmembrane</keyword>
<evidence type="ECO:0000256" key="1">
    <source>
        <dbReference type="SAM" id="MobiDB-lite"/>
    </source>
</evidence>
<keyword evidence="4" id="KW-1185">Reference proteome</keyword>
<dbReference type="RefSeq" id="XP_035343800.1">
    <property type="nucleotide sequence ID" value="XM_035487907.1"/>
</dbReference>
<dbReference type="EMBL" id="CP055899">
    <property type="protein sequence ID" value="QKX57622.1"/>
    <property type="molecule type" value="Genomic_DNA"/>
</dbReference>
<evidence type="ECO:0000313" key="4">
    <source>
        <dbReference type="Proteomes" id="UP000509510"/>
    </source>
</evidence>
<dbReference type="GeneID" id="55992240"/>